<dbReference type="PANTHER" id="PTHR43485">
    <property type="entry name" value="HYDROGENASE-4 COMPONENT G"/>
    <property type="match status" value="1"/>
</dbReference>
<dbReference type="InterPro" id="IPR037232">
    <property type="entry name" value="NADH_quin_OxRdtase_su_C/D-like"/>
</dbReference>
<dbReference type="GO" id="GO:0008137">
    <property type="term" value="F:NADH dehydrogenase (ubiquinone) activity"/>
    <property type="evidence" value="ECO:0007669"/>
    <property type="project" value="InterPro"/>
</dbReference>
<evidence type="ECO:0000313" key="9">
    <source>
        <dbReference type="Proteomes" id="UP000295008"/>
    </source>
</evidence>
<dbReference type="Gene3D" id="1.10.645.10">
    <property type="entry name" value="Cytochrome-c3 Hydrogenase, chain B"/>
    <property type="match status" value="1"/>
</dbReference>
<dbReference type="InterPro" id="IPR029014">
    <property type="entry name" value="NiFe-Hase_large"/>
</dbReference>
<dbReference type="InterPro" id="IPR018194">
    <property type="entry name" value="Ni-dep_hyd_lsu_Ni_BS"/>
</dbReference>
<dbReference type="SUPFAM" id="SSF56762">
    <property type="entry name" value="HydB/Nqo4-like"/>
    <property type="match status" value="1"/>
</dbReference>
<gene>
    <name evidence="8" type="ORF">EDC14_103119</name>
</gene>
<dbReference type="InterPro" id="IPR001501">
    <property type="entry name" value="Ni-dep_hyd_lsu"/>
</dbReference>
<evidence type="ECO:0000313" key="8">
    <source>
        <dbReference type="EMBL" id="TCL61850.1"/>
    </source>
</evidence>
<feature type="binding site" evidence="5">
    <location>
        <position position="207"/>
    </location>
    <ligand>
        <name>Mg(2+)</name>
        <dbReference type="ChEBI" id="CHEBI:18420"/>
    </ligand>
</feature>
<protein>
    <submittedName>
        <fullName evidence="8">Ni,Fe-hydrogenase III large subunit</fullName>
    </submittedName>
</protein>
<comment type="cofactor">
    <cofactor evidence="5">
        <name>Fe cation</name>
        <dbReference type="ChEBI" id="CHEBI:24875"/>
    </cofactor>
</comment>
<accession>A0A4R1R8H3</accession>
<dbReference type="GO" id="GO:0005886">
    <property type="term" value="C:plasma membrane"/>
    <property type="evidence" value="ECO:0007669"/>
    <property type="project" value="UniProtKB-SubCell"/>
</dbReference>
<feature type="binding site" evidence="5">
    <location>
        <position position="484"/>
    </location>
    <ligand>
        <name>Mg(2+)</name>
        <dbReference type="ChEBI" id="CHEBI:18420"/>
    </ligand>
</feature>
<dbReference type="RefSeq" id="WP_132016098.1">
    <property type="nucleotide sequence ID" value="NZ_SLUN01000031.1"/>
</dbReference>
<comment type="caution">
    <text evidence="8">The sequence shown here is derived from an EMBL/GenBank/DDBJ whole genome shotgun (WGS) entry which is preliminary data.</text>
</comment>
<evidence type="ECO:0000256" key="3">
    <source>
        <dbReference type="ARBA" id="ARBA00023002"/>
    </source>
</evidence>
<dbReference type="EMBL" id="SLUN01000031">
    <property type="protein sequence ID" value="TCL61850.1"/>
    <property type="molecule type" value="Genomic_DNA"/>
</dbReference>
<keyword evidence="5" id="KW-0479">Metal-binding</keyword>
<evidence type="ECO:0000259" key="7">
    <source>
        <dbReference type="Pfam" id="PF00346"/>
    </source>
</evidence>
<dbReference type="Pfam" id="PF00346">
    <property type="entry name" value="Complex1_49kDa"/>
    <property type="match status" value="1"/>
</dbReference>
<keyword evidence="5" id="KW-0408">Iron</keyword>
<dbReference type="SUPFAM" id="SSF143243">
    <property type="entry name" value="Nqo5-like"/>
    <property type="match status" value="1"/>
</dbReference>
<evidence type="ECO:0000256" key="5">
    <source>
        <dbReference type="PIRSR" id="PIRSR601501-1"/>
    </source>
</evidence>
<keyword evidence="3" id="KW-0560">Oxidoreductase</keyword>
<dbReference type="Pfam" id="PF00374">
    <property type="entry name" value="NiFeSe_Hases"/>
    <property type="match status" value="1"/>
</dbReference>
<reference evidence="8 9" key="1">
    <citation type="submission" date="2019-03" db="EMBL/GenBank/DDBJ databases">
        <title>Genomic Encyclopedia of Type Strains, Phase IV (KMG-IV): sequencing the most valuable type-strain genomes for metagenomic binning, comparative biology and taxonomic classification.</title>
        <authorList>
            <person name="Goeker M."/>
        </authorList>
    </citation>
    <scope>NUCLEOTIDE SEQUENCE [LARGE SCALE GENOMIC DNA]</scope>
    <source>
        <strain evidence="8 9">LX-B</strain>
    </source>
</reference>
<evidence type="ECO:0000256" key="1">
    <source>
        <dbReference type="ARBA" id="ARBA00004202"/>
    </source>
</evidence>
<keyword evidence="4" id="KW-0520">NAD</keyword>
<dbReference type="InterPro" id="IPR052197">
    <property type="entry name" value="ComplexI_49kDa-like"/>
</dbReference>
<keyword evidence="2" id="KW-0813">Transport</keyword>
<dbReference type="InterPro" id="IPR001268">
    <property type="entry name" value="NADH_UbQ_OxRdtase_30kDa_su"/>
</dbReference>
<dbReference type="Pfam" id="PF00329">
    <property type="entry name" value="Complex1_30kDa"/>
    <property type="match status" value="1"/>
</dbReference>
<dbReference type="GO" id="GO:0016651">
    <property type="term" value="F:oxidoreductase activity, acting on NAD(P)H"/>
    <property type="evidence" value="ECO:0007669"/>
    <property type="project" value="InterPro"/>
</dbReference>
<evidence type="ECO:0000256" key="2">
    <source>
        <dbReference type="ARBA" id="ARBA00022448"/>
    </source>
</evidence>
<dbReference type="GO" id="GO:0016151">
    <property type="term" value="F:nickel cation binding"/>
    <property type="evidence" value="ECO:0007669"/>
    <property type="project" value="InterPro"/>
</dbReference>
<keyword evidence="5" id="KW-0460">Magnesium</keyword>
<evidence type="ECO:0000259" key="6">
    <source>
        <dbReference type="Pfam" id="PF00329"/>
    </source>
</evidence>
<proteinExistence type="predicted"/>
<comment type="subcellular location">
    <subcellularLocation>
        <location evidence="1">Cell membrane</location>
        <topology evidence="1">Peripheral membrane protein</topology>
    </subcellularLocation>
</comment>
<keyword evidence="9" id="KW-1185">Reference proteome</keyword>
<dbReference type="GO" id="GO:0051287">
    <property type="term" value="F:NAD binding"/>
    <property type="evidence" value="ECO:0007669"/>
    <property type="project" value="InterPro"/>
</dbReference>
<feature type="binding site" evidence="5">
    <location>
        <position position="229"/>
    </location>
    <ligand>
        <name>Ni(2+)</name>
        <dbReference type="ChEBI" id="CHEBI:49786"/>
    </ligand>
</feature>
<organism evidence="8 9">
    <name type="scientific">Hydrogenispora ethanolica</name>
    <dbReference type="NCBI Taxonomy" id="1082276"/>
    <lineage>
        <taxon>Bacteria</taxon>
        <taxon>Bacillati</taxon>
        <taxon>Bacillota</taxon>
        <taxon>Hydrogenispora</taxon>
    </lineage>
</organism>
<dbReference type="GO" id="GO:0008901">
    <property type="term" value="F:ferredoxin hydrogenase activity"/>
    <property type="evidence" value="ECO:0007669"/>
    <property type="project" value="InterPro"/>
</dbReference>
<dbReference type="Proteomes" id="UP000295008">
    <property type="component" value="Unassembled WGS sequence"/>
</dbReference>
<feature type="binding site" evidence="5">
    <location>
        <position position="226"/>
    </location>
    <ligand>
        <name>Ni(2+)</name>
        <dbReference type="ChEBI" id="CHEBI:49786"/>
    </ligand>
</feature>
<comment type="cofactor">
    <cofactor evidence="5">
        <name>Ni(2+)</name>
        <dbReference type="ChEBI" id="CHEBI:49786"/>
    </cofactor>
</comment>
<keyword evidence="5" id="KW-0533">Nickel</keyword>
<evidence type="ECO:0000256" key="4">
    <source>
        <dbReference type="ARBA" id="ARBA00023027"/>
    </source>
</evidence>
<dbReference type="InterPro" id="IPR020396">
    <property type="entry name" value="NADH_UbQ_OxRdtase_CS"/>
</dbReference>
<dbReference type="PANTHER" id="PTHR43485:SF1">
    <property type="entry name" value="FORMATE HYDROGENLYASE SUBUNIT 5-RELATED"/>
    <property type="match status" value="1"/>
</dbReference>
<feature type="binding site" evidence="5">
    <location>
        <position position="517"/>
    </location>
    <ligand>
        <name>Ni(2+)</name>
        <dbReference type="ChEBI" id="CHEBI:49786"/>
    </ligand>
</feature>
<sequence length="523" mass="56751">MTMEELTPVFAGWNAAGGAVRPGEFQYQIAPAQLPELARLLAGKASLLGMLALDERAVDGNYRILQLFGLEGGQVLTVSAPVPEDQPVFPSVTPFLPAAHWYEREIGDLFGVRPIGHPDPRRLVIHRGWPKGSHPLRKDYQPATAVKASGYEGNFSYQQVKGNGVHQVPVGPIHAGIIEPGHFRFHVVGESVLELDARLFYTHRGIEKLAEGRAWPELLPLAERLCGVCTVSHSFSLALALERLTGIAPPRRASYLRVVLAELERVYNHLNDISAICAGVGLALGTQRAAEFKEAALELNRALTGHRYLRGAVIPGGVRQDLDPAQLTMVEVFLEQLEGDLAGLWEAVSGSDVFLDRMQRTGVLTLENALALGAVGPAARASGVRADTRVDQPYAAYPQLQLEVPVETDGDVYSRFAIRFAEIRGSLSLIRQALADLPEGPVAVELPALLPPGAQAFGITESARGSNLHWLKTDSGGRIFRYAVRSASFPNWPALATAVPGNIIPDFPLINKSFELCYACLDR</sequence>
<dbReference type="OrthoDB" id="9801496at2"/>
<feature type="domain" description="NADH-quinone oxidoreductase subunit D" evidence="7">
    <location>
        <begin position="291"/>
        <end position="452"/>
    </location>
</feature>
<dbReference type="AlphaFoldDB" id="A0A4R1R8H3"/>
<feature type="domain" description="NADH:ubiquinone oxidoreductase 30kDa subunit" evidence="6">
    <location>
        <begin position="28"/>
        <end position="143"/>
    </location>
</feature>
<dbReference type="PROSITE" id="PS00542">
    <property type="entry name" value="COMPLEX1_30K"/>
    <property type="match status" value="1"/>
</dbReference>
<dbReference type="GO" id="GO:0048038">
    <property type="term" value="F:quinone binding"/>
    <property type="evidence" value="ECO:0007669"/>
    <property type="project" value="InterPro"/>
</dbReference>
<feature type="binding site" evidence="5">
    <location>
        <position position="229"/>
    </location>
    <ligand>
        <name>Fe cation</name>
        <dbReference type="ChEBI" id="CHEBI:24875"/>
    </ligand>
</feature>
<dbReference type="InterPro" id="IPR001135">
    <property type="entry name" value="NADH_Q_OxRdtase_suD"/>
</dbReference>
<name>A0A4R1R8H3_HYDET</name>
<dbReference type="Gene3D" id="3.30.460.80">
    <property type="entry name" value="NADH:ubiquinone oxidoreductase, 30kDa subunit"/>
    <property type="match status" value="1"/>
</dbReference>
<dbReference type="PROSITE" id="PS00507">
    <property type="entry name" value="NI_HGENASE_L_1"/>
    <property type="match status" value="1"/>
</dbReference>
<feature type="binding site" evidence="5">
    <location>
        <position position="520"/>
    </location>
    <ligand>
        <name>Fe cation</name>
        <dbReference type="ChEBI" id="CHEBI:24875"/>
    </ligand>
</feature>